<sequence length="126" mass="13422">MTEYVYEYALVRVVPRVERGERMNAGVLVYSRQAGLVRAVIHLDEARLLALDPDADVTAVRSALAAVAAVCSGGADAGQAAADDPGRRFRWLTAPRSTVVQPGPVHCGLSADPAAEAERLLDLLVR</sequence>
<reference evidence="1 2" key="1">
    <citation type="submission" date="2024-09" db="EMBL/GenBank/DDBJ databases">
        <authorList>
            <person name="Lee S.D."/>
        </authorList>
    </citation>
    <scope>NUCLEOTIDE SEQUENCE [LARGE SCALE GENOMIC DNA]</scope>
    <source>
        <strain evidence="1 2">N1-5</strain>
    </source>
</reference>
<dbReference type="Proteomes" id="UP001592528">
    <property type="component" value="Unassembled WGS sequence"/>
</dbReference>
<name>A0ABV6UJF5_9ACTN</name>
<accession>A0ABV6UJF5</accession>
<comment type="caution">
    <text evidence="1">The sequence shown here is derived from an EMBL/GenBank/DDBJ whole genome shotgun (WGS) entry which is preliminary data.</text>
</comment>
<evidence type="ECO:0000313" key="1">
    <source>
        <dbReference type="EMBL" id="MFC1401585.1"/>
    </source>
</evidence>
<dbReference type="EMBL" id="JBHEZZ010000004">
    <property type="protein sequence ID" value="MFC1401585.1"/>
    <property type="molecule type" value="Genomic_DNA"/>
</dbReference>
<dbReference type="Pfam" id="PF11236">
    <property type="entry name" value="DUF3037"/>
    <property type="match status" value="1"/>
</dbReference>
<organism evidence="1 2">
    <name type="scientific">Streptacidiphilus cavernicola</name>
    <dbReference type="NCBI Taxonomy" id="3342716"/>
    <lineage>
        <taxon>Bacteria</taxon>
        <taxon>Bacillati</taxon>
        <taxon>Actinomycetota</taxon>
        <taxon>Actinomycetes</taxon>
        <taxon>Kitasatosporales</taxon>
        <taxon>Streptomycetaceae</taxon>
        <taxon>Streptacidiphilus</taxon>
    </lineage>
</organism>
<evidence type="ECO:0000313" key="2">
    <source>
        <dbReference type="Proteomes" id="UP001592528"/>
    </source>
</evidence>
<proteinExistence type="predicted"/>
<dbReference type="InterPro" id="IPR021398">
    <property type="entry name" value="DUF3037"/>
</dbReference>
<dbReference type="RefSeq" id="WP_030259673.1">
    <property type="nucleotide sequence ID" value="NZ_JBHEZZ010000004.1"/>
</dbReference>
<gene>
    <name evidence="1" type="ORF">ACEZDJ_09825</name>
</gene>
<protein>
    <submittedName>
        <fullName evidence="1">DUF3037 domain-containing protein</fullName>
    </submittedName>
</protein>
<keyword evidence="2" id="KW-1185">Reference proteome</keyword>